<gene>
    <name evidence="2" type="ORF">AAF712_003573</name>
</gene>
<accession>A0ABR3A5I3</accession>
<comment type="caution">
    <text evidence="2">The sequence shown here is derived from an EMBL/GenBank/DDBJ whole genome shotgun (WGS) entry which is preliminary data.</text>
</comment>
<keyword evidence="3" id="KW-1185">Reference proteome</keyword>
<feature type="signal peptide" evidence="1">
    <location>
        <begin position="1"/>
        <end position="19"/>
    </location>
</feature>
<dbReference type="Proteomes" id="UP001437256">
    <property type="component" value="Unassembled WGS sequence"/>
</dbReference>
<dbReference type="EMBL" id="JBBXMP010000013">
    <property type="protein sequence ID" value="KAL0069210.1"/>
    <property type="molecule type" value="Genomic_DNA"/>
</dbReference>
<keyword evidence="1" id="KW-0732">Signal</keyword>
<proteinExistence type="predicted"/>
<dbReference type="PROSITE" id="PS51257">
    <property type="entry name" value="PROKAR_LIPOPROTEIN"/>
    <property type="match status" value="1"/>
</dbReference>
<name>A0ABR3A5I3_9AGAR</name>
<reference evidence="2 3" key="1">
    <citation type="submission" date="2024-05" db="EMBL/GenBank/DDBJ databases">
        <title>A draft genome resource for the thread blight pathogen Marasmius tenuissimus strain MS-2.</title>
        <authorList>
            <person name="Yulfo-Soto G.E."/>
            <person name="Baruah I.K."/>
            <person name="Amoako-Attah I."/>
            <person name="Bukari Y."/>
            <person name="Meinhardt L.W."/>
            <person name="Bailey B.A."/>
            <person name="Cohen S.P."/>
        </authorList>
    </citation>
    <scope>NUCLEOTIDE SEQUENCE [LARGE SCALE GENOMIC DNA]</scope>
    <source>
        <strain evidence="2 3">MS-2</strain>
    </source>
</reference>
<evidence type="ECO:0000256" key="1">
    <source>
        <dbReference type="SAM" id="SignalP"/>
    </source>
</evidence>
<protein>
    <submittedName>
        <fullName evidence="2">Uncharacterized protein</fullName>
    </submittedName>
</protein>
<sequence length="262" mass="29942">MRSLLFLSLCALSLFVTACEEVCMNGTVEETMRRYHAVVEPHFARKVSQLYLCLDDHESIAQQEQELQVPRALDPLRQAFQLDSPGALHRYIFKFFRGKCQRNGIEPEGCPNPDCPSRCGTPGSMVHFYPTFRRLAFTAVRDTIKNQTEVGSPVYKQIQARVEQQRVVGAKEAPLRLLPRAYANRDMSVPILYMRQPFEVYPGVEGPLFKRGRDYSVSIAKVLGELVQELEAGCGLEAKESTTDLRNCSWEREMKKFILQYP</sequence>
<evidence type="ECO:0000313" key="2">
    <source>
        <dbReference type="EMBL" id="KAL0069210.1"/>
    </source>
</evidence>
<evidence type="ECO:0000313" key="3">
    <source>
        <dbReference type="Proteomes" id="UP001437256"/>
    </source>
</evidence>
<feature type="chain" id="PRO_5045045560" evidence="1">
    <location>
        <begin position="20"/>
        <end position="262"/>
    </location>
</feature>
<organism evidence="2 3">
    <name type="scientific">Marasmius tenuissimus</name>
    <dbReference type="NCBI Taxonomy" id="585030"/>
    <lineage>
        <taxon>Eukaryota</taxon>
        <taxon>Fungi</taxon>
        <taxon>Dikarya</taxon>
        <taxon>Basidiomycota</taxon>
        <taxon>Agaricomycotina</taxon>
        <taxon>Agaricomycetes</taxon>
        <taxon>Agaricomycetidae</taxon>
        <taxon>Agaricales</taxon>
        <taxon>Marasmiineae</taxon>
        <taxon>Marasmiaceae</taxon>
        <taxon>Marasmius</taxon>
    </lineage>
</organism>